<gene>
    <name evidence="2" type="ORF">GCM10009742_28620</name>
</gene>
<dbReference type="Pfam" id="PF19054">
    <property type="entry name" value="DUF5753"/>
    <property type="match status" value="1"/>
</dbReference>
<keyword evidence="3" id="KW-1185">Reference proteome</keyword>
<evidence type="ECO:0000313" key="3">
    <source>
        <dbReference type="Proteomes" id="UP001500190"/>
    </source>
</evidence>
<evidence type="ECO:0000313" key="2">
    <source>
        <dbReference type="EMBL" id="GAA1582059.1"/>
    </source>
</evidence>
<dbReference type="Gene3D" id="1.10.260.40">
    <property type="entry name" value="lambda repressor-like DNA-binding domains"/>
    <property type="match status" value="1"/>
</dbReference>
<comment type="caution">
    <text evidence="2">The sequence shown here is derived from an EMBL/GenBank/DDBJ whole genome shotgun (WGS) entry which is preliminary data.</text>
</comment>
<dbReference type="Proteomes" id="UP001500190">
    <property type="component" value="Unassembled WGS sequence"/>
</dbReference>
<sequence>MPRPAGPPTVRLRRLAEQTGVNQGTLWRIEKGHAKPHNGTLETLFDLYDVPSSRRAELIELTKGAQQPGWLDGFKDALLSEVITEGYATFIGFESEARAVNTYESLLVPGLLQTEEYARTVMTDGWPMAPEDIERRVRTRMERQTVLTQRRNDRHPLEFWAVVDEAVLRRQIGDRALMRAQFDRLVEMSERSNVTLQVVPFDRGAHPGMSGAFSCFKFGAVAPDIVYTESLAGAVFLELEADIERFSIAFDHLRAMALSPRDSSAFIAGLSGQ</sequence>
<dbReference type="Pfam" id="PF13560">
    <property type="entry name" value="HTH_31"/>
    <property type="match status" value="1"/>
</dbReference>
<reference evidence="3" key="1">
    <citation type="journal article" date="2019" name="Int. J. Syst. Evol. Microbiol.">
        <title>The Global Catalogue of Microorganisms (GCM) 10K type strain sequencing project: providing services to taxonomists for standard genome sequencing and annotation.</title>
        <authorList>
            <consortium name="The Broad Institute Genomics Platform"/>
            <consortium name="The Broad Institute Genome Sequencing Center for Infectious Disease"/>
            <person name="Wu L."/>
            <person name="Ma J."/>
        </authorList>
    </citation>
    <scope>NUCLEOTIDE SEQUENCE [LARGE SCALE GENOMIC DNA]</scope>
    <source>
        <strain evidence="3">JCM 14304</strain>
    </source>
</reference>
<feature type="domain" description="HTH cro/C1-type" evidence="1">
    <location>
        <begin position="15"/>
        <end position="55"/>
    </location>
</feature>
<organism evidence="2 3">
    <name type="scientific">Kribbella karoonensis</name>
    <dbReference type="NCBI Taxonomy" id="324851"/>
    <lineage>
        <taxon>Bacteria</taxon>
        <taxon>Bacillati</taxon>
        <taxon>Actinomycetota</taxon>
        <taxon>Actinomycetes</taxon>
        <taxon>Propionibacteriales</taxon>
        <taxon>Kribbellaceae</taxon>
        <taxon>Kribbella</taxon>
    </lineage>
</organism>
<dbReference type="SUPFAM" id="SSF47413">
    <property type="entry name" value="lambda repressor-like DNA-binding domains"/>
    <property type="match status" value="1"/>
</dbReference>
<dbReference type="PROSITE" id="PS50943">
    <property type="entry name" value="HTH_CROC1"/>
    <property type="match status" value="1"/>
</dbReference>
<dbReference type="EMBL" id="BAAAND010000004">
    <property type="protein sequence ID" value="GAA1582059.1"/>
    <property type="molecule type" value="Genomic_DNA"/>
</dbReference>
<dbReference type="InterPro" id="IPR043917">
    <property type="entry name" value="DUF5753"/>
</dbReference>
<evidence type="ECO:0000259" key="1">
    <source>
        <dbReference type="PROSITE" id="PS50943"/>
    </source>
</evidence>
<dbReference type="CDD" id="cd00093">
    <property type="entry name" value="HTH_XRE"/>
    <property type="match status" value="1"/>
</dbReference>
<accession>A0ABP4PIA1</accession>
<dbReference type="RefSeq" id="WP_344191046.1">
    <property type="nucleotide sequence ID" value="NZ_BAAAND010000004.1"/>
</dbReference>
<proteinExistence type="predicted"/>
<protein>
    <submittedName>
        <fullName evidence="2">Helix-turn-helix transcriptional regulator</fullName>
    </submittedName>
</protein>
<dbReference type="InterPro" id="IPR001387">
    <property type="entry name" value="Cro/C1-type_HTH"/>
</dbReference>
<dbReference type="InterPro" id="IPR010982">
    <property type="entry name" value="Lambda_DNA-bd_dom_sf"/>
</dbReference>
<name>A0ABP4PIA1_9ACTN</name>